<dbReference type="Proteomes" id="UP001216638">
    <property type="component" value="Chromosome 1"/>
</dbReference>
<accession>A0AAF0INA4</accession>
<sequence>MAPKRPTFLRDTNEGAYDPWQPALQGHPPGPAKPKSDPRNMTFADALPKLKERMKHTGVVAQLRDMRQAQHELERTLAKERTEIIGRNGENLRGPNGGRNQARHARWLWEVLRRWDDLQRAQQITMEELGLPLFYETNDPEALAKQRRMIQVIDEMIDGSPLQRIS</sequence>
<organism evidence="2 3">
    <name type="scientific">Malassezia brasiliensis</name>
    <dbReference type="NCBI Taxonomy" id="1821822"/>
    <lineage>
        <taxon>Eukaryota</taxon>
        <taxon>Fungi</taxon>
        <taxon>Dikarya</taxon>
        <taxon>Basidiomycota</taxon>
        <taxon>Ustilaginomycotina</taxon>
        <taxon>Malasseziomycetes</taxon>
        <taxon>Malasseziales</taxon>
        <taxon>Malasseziaceae</taxon>
        <taxon>Malassezia</taxon>
    </lineage>
</organism>
<dbReference type="AlphaFoldDB" id="A0AAF0INA4"/>
<evidence type="ECO:0000313" key="2">
    <source>
        <dbReference type="EMBL" id="WFC94757.1"/>
    </source>
</evidence>
<gene>
    <name evidence="2" type="ORF">MBRA1_001391</name>
</gene>
<keyword evidence="3" id="KW-1185">Reference proteome</keyword>
<feature type="region of interest" description="Disordered" evidence="1">
    <location>
        <begin position="1"/>
        <end position="42"/>
    </location>
</feature>
<evidence type="ECO:0000256" key="1">
    <source>
        <dbReference type="SAM" id="MobiDB-lite"/>
    </source>
</evidence>
<proteinExistence type="predicted"/>
<protein>
    <submittedName>
        <fullName evidence="2">Uncharacterized protein</fullName>
    </submittedName>
</protein>
<reference evidence="2" key="1">
    <citation type="submission" date="2023-03" db="EMBL/GenBank/DDBJ databases">
        <title>Mating type loci evolution in Malassezia.</title>
        <authorList>
            <person name="Coelho M.A."/>
        </authorList>
    </citation>
    <scope>NUCLEOTIDE SEQUENCE</scope>
    <source>
        <strain evidence="2">CBS 14135</strain>
    </source>
</reference>
<name>A0AAF0INA4_9BASI</name>
<dbReference type="EMBL" id="CP119951">
    <property type="protein sequence ID" value="WFC94757.1"/>
    <property type="molecule type" value="Genomic_DNA"/>
</dbReference>
<evidence type="ECO:0000313" key="3">
    <source>
        <dbReference type="Proteomes" id="UP001216638"/>
    </source>
</evidence>